<evidence type="ECO:0000256" key="6">
    <source>
        <dbReference type="ARBA" id="ARBA00011893"/>
    </source>
</evidence>
<comment type="similarity">
    <text evidence="5 11">Belongs to the purine/pyrimidine phosphoribosyltransferase family.</text>
</comment>
<keyword evidence="9 11" id="KW-0808">Transferase</keyword>
<dbReference type="EC" id="2.4.2.7" evidence="6 11"/>
<sequence>MTVGGGGTPVGDVVASLTRNVADFPKPGVGFKDLTPLFADGEAMTAVVDALADVVSGADLVAGVESRGSLVGAAIAARLGTGLLFIRKSGKLPPPVLSEDYRTEYGAATMEIPAEGIELRGRNVVIIDDVLATGGTLRAANLLLQRAGANVTGAAVVVELSGLGGRDAIAPLPVHSLSRT</sequence>
<feature type="domain" description="Phosphoribosyltransferase" evidence="12">
    <location>
        <begin position="42"/>
        <end position="159"/>
    </location>
</feature>
<dbReference type="Gene3D" id="3.40.50.2020">
    <property type="match status" value="1"/>
</dbReference>
<evidence type="ECO:0000256" key="3">
    <source>
        <dbReference type="ARBA" id="ARBA00004496"/>
    </source>
</evidence>
<name>A0A975JWW4_9MYCO</name>
<comment type="catalytic activity">
    <reaction evidence="1 11">
        <text>AMP + diphosphate = 5-phospho-alpha-D-ribose 1-diphosphate + adenine</text>
        <dbReference type="Rhea" id="RHEA:16609"/>
        <dbReference type="ChEBI" id="CHEBI:16708"/>
        <dbReference type="ChEBI" id="CHEBI:33019"/>
        <dbReference type="ChEBI" id="CHEBI:58017"/>
        <dbReference type="ChEBI" id="CHEBI:456215"/>
        <dbReference type="EC" id="2.4.2.7"/>
    </reaction>
</comment>
<evidence type="ECO:0000256" key="9">
    <source>
        <dbReference type="ARBA" id="ARBA00022679"/>
    </source>
</evidence>
<dbReference type="GO" id="GO:0003999">
    <property type="term" value="F:adenine phosphoribosyltransferase activity"/>
    <property type="evidence" value="ECO:0007669"/>
    <property type="project" value="UniProtKB-UniRule"/>
</dbReference>
<dbReference type="FunFam" id="3.40.50.2020:FF:000021">
    <property type="entry name" value="Adenine phosphoribosyltransferase"/>
    <property type="match status" value="1"/>
</dbReference>
<dbReference type="GO" id="GO:0006168">
    <property type="term" value="P:adenine salvage"/>
    <property type="evidence" value="ECO:0007669"/>
    <property type="project" value="InterPro"/>
</dbReference>
<evidence type="ECO:0000256" key="11">
    <source>
        <dbReference type="HAMAP-Rule" id="MF_00004"/>
    </source>
</evidence>
<evidence type="ECO:0000256" key="8">
    <source>
        <dbReference type="ARBA" id="ARBA00022676"/>
    </source>
</evidence>
<comment type="function">
    <text evidence="2 11">Catalyzes a salvage reaction resulting in the formation of AMP, that is energically less costly than de novo synthesis.</text>
</comment>
<keyword evidence="10 11" id="KW-0660">Purine salvage</keyword>
<keyword evidence="8 11" id="KW-0328">Glycosyltransferase</keyword>
<evidence type="ECO:0000259" key="12">
    <source>
        <dbReference type="Pfam" id="PF00156"/>
    </source>
</evidence>
<dbReference type="NCBIfam" id="NF002636">
    <property type="entry name" value="PRK02304.1-5"/>
    <property type="match status" value="1"/>
</dbReference>
<dbReference type="EMBL" id="CP046600">
    <property type="protein sequence ID" value="QUR67179.1"/>
    <property type="molecule type" value="Genomic_DNA"/>
</dbReference>
<evidence type="ECO:0000256" key="2">
    <source>
        <dbReference type="ARBA" id="ARBA00003968"/>
    </source>
</evidence>
<dbReference type="AlphaFoldDB" id="A0A975JWW4"/>
<accession>A0A975JWW4</accession>
<evidence type="ECO:0000256" key="5">
    <source>
        <dbReference type="ARBA" id="ARBA00008391"/>
    </source>
</evidence>
<comment type="subcellular location">
    <subcellularLocation>
        <location evidence="3 11">Cytoplasm</location>
    </subcellularLocation>
</comment>
<evidence type="ECO:0000256" key="1">
    <source>
        <dbReference type="ARBA" id="ARBA00000868"/>
    </source>
</evidence>
<dbReference type="HAMAP" id="MF_00004">
    <property type="entry name" value="Aden_phosphoribosyltr"/>
    <property type="match status" value="1"/>
</dbReference>
<dbReference type="PANTHER" id="PTHR32315:SF3">
    <property type="entry name" value="ADENINE PHOSPHORIBOSYLTRANSFERASE"/>
    <property type="match status" value="1"/>
</dbReference>
<dbReference type="GO" id="GO:0044209">
    <property type="term" value="P:AMP salvage"/>
    <property type="evidence" value="ECO:0007669"/>
    <property type="project" value="UniProtKB-UniRule"/>
</dbReference>
<keyword evidence="7 11" id="KW-0963">Cytoplasm</keyword>
<protein>
    <recommendedName>
        <fullName evidence="6 11">Adenine phosphoribosyltransferase</fullName>
        <shortName evidence="11">APRT</shortName>
        <ecNumber evidence="6 11">2.4.2.7</ecNumber>
    </recommendedName>
</protein>
<dbReference type="Proteomes" id="UP000682202">
    <property type="component" value="Chromosome"/>
</dbReference>
<evidence type="ECO:0000256" key="7">
    <source>
        <dbReference type="ARBA" id="ARBA00022490"/>
    </source>
</evidence>
<dbReference type="InterPro" id="IPR000836">
    <property type="entry name" value="PRTase_dom"/>
</dbReference>
<dbReference type="GO" id="GO:0006166">
    <property type="term" value="P:purine ribonucleoside salvage"/>
    <property type="evidence" value="ECO:0007669"/>
    <property type="project" value="UniProtKB-KW"/>
</dbReference>
<gene>
    <name evidence="11" type="primary">apt</name>
    <name evidence="13" type="ORF">F6B93_08785</name>
</gene>
<comment type="pathway">
    <text evidence="4 11">Purine metabolism; AMP biosynthesis via salvage pathway; AMP from adenine: step 1/1.</text>
</comment>
<dbReference type="CDD" id="cd06223">
    <property type="entry name" value="PRTases_typeI"/>
    <property type="match status" value="1"/>
</dbReference>
<dbReference type="InterPro" id="IPR029057">
    <property type="entry name" value="PRTase-like"/>
</dbReference>
<organism evidence="13 14">
    <name type="scientific">Mycobacterium spongiae</name>
    <dbReference type="NCBI Taxonomy" id="886343"/>
    <lineage>
        <taxon>Bacteria</taxon>
        <taxon>Bacillati</taxon>
        <taxon>Actinomycetota</taxon>
        <taxon>Actinomycetes</taxon>
        <taxon>Mycobacteriales</taxon>
        <taxon>Mycobacteriaceae</taxon>
        <taxon>Mycobacterium</taxon>
    </lineage>
</organism>
<comment type="subunit">
    <text evidence="11">Homodimer.</text>
</comment>
<dbReference type="PANTHER" id="PTHR32315">
    <property type="entry name" value="ADENINE PHOSPHORIBOSYLTRANSFERASE"/>
    <property type="match status" value="1"/>
</dbReference>
<dbReference type="GO" id="GO:0002055">
    <property type="term" value="F:adenine binding"/>
    <property type="evidence" value="ECO:0007669"/>
    <property type="project" value="TreeGrafter"/>
</dbReference>
<evidence type="ECO:0000256" key="4">
    <source>
        <dbReference type="ARBA" id="ARBA00004659"/>
    </source>
</evidence>
<proteinExistence type="inferred from homology"/>
<evidence type="ECO:0000256" key="10">
    <source>
        <dbReference type="ARBA" id="ARBA00022726"/>
    </source>
</evidence>
<evidence type="ECO:0000313" key="14">
    <source>
        <dbReference type="Proteomes" id="UP000682202"/>
    </source>
</evidence>
<dbReference type="GO" id="GO:0005737">
    <property type="term" value="C:cytoplasm"/>
    <property type="evidence" value="ECO:0007669"/>
    <property type="project" value="UniProtKB-SubCell"/>
</dbReference>
<dbReference type="RefSeq" id="WP_211698749.1">
    <property type="nucleotide sequence ID" value="NZ_CP046600.1"/>
</dbReference>
<dbReference type="KEGG" id="mspg:F6B93_08785"/>
<evidence type="ECO:0000313" key="13">
    <source>
        <dbReference type="EMBL" id="QUR67179.1"/>
    </source>
</evidence>
<reference evidence="13" key="1">
    <citation type="submission" date="2019-12" db="EMBL/GenBank/DDBJ databases">
        <title>Mycobacterium spongiae sp. nov.</title>
        <authorList>
            <person name="Stinear T."/>
        </authorList>
    </citation>
    <scope>NUCLEOTIDE SEQUENCE</scope>
    <source>
        <strain evidence="13">FSD4b-SM</strain>
    </source>
</reference>
<dbReference type="GO" id="GO:0016208">
    <property type="term" value="F:AMP binding"/>
    <property type="evidence" value="ECO:0007669"/>
    <property type="project" value="TreeGrafter"/>
</dbReference>
<dbReference type="Pfam" id="PF00156">
    <property type="entry name" value="Pribosyltran"/>
    <property type="match status" value="1"/>
</dbReference>
<dbReference type="InterPro" id="IPR005764">
    <property type="entry name" value="Ade_phspho_trans"/>
</dbReference>
<dbReference type="InterPro" id="IPR050054">
    <property type="entry name" value="UPRTase/APRTase"/>
</dbReference>
<keyword evidence="14" id="KW-1185">Reference proteome</keyword>
<dbReference type="SUPFAM" id="SSF53271">
    <property type="entry name" value="PRTase-like"/>
    <property type="match status" value="1"/>
</dbReference>